<sequence length="147" mass="16577">MLQAACGYSFTAGTDQLSLPCRHHFVWMGIFWAPLHRVGKSSPLLLRNDSHHGYVDTVYNLPWKLANGWLYNAGWVEKKKQWSTMRCCWERLTPPPQTIHLSSYFSQGRREPGGLISRGLCLRSLGCGGEGAGMRGVHQLRSVAIYT</sequence>
<dbReference type="AlphaFoldDB" id="A0AAX4IP23"/>
<name>A0AAX4IP23_9PEZI</name>
<dbReference type="EMBL" id="CP137310">
    <property type="protein sequence ID" value="WQF85169.1"/>
    <property type="molecule type" value="Genomic_DNA"/>
</dbReference>
<evidence type="ECO:0000313" key="1">
    <source>
        <dbReference type="EMBL" id="WQF85169.1"/>
    </source>
</evidence>
<dbReference type="Proteomes" id="UP001322277">
    <property type="component" value="Chromosome 6"/>
</dbReference>
<proteinExistence type="predicted"/>
<accession>A0AAX4IP23</accession>
<gene>
    <name evidence="1" type="ORF">CDEST_10183</name>
</gene>
<dbReference type="RefSeq" id="XP_062782392.1">
    <property type="nucleotide sequence ID" value="XM_062926341.1"/>
</dbReference>
<organism evidence="1 2">
    <name type="scientific">Colletotrichum destructivum</name>
    <dbReference type="NCBI Taxonomy" id="34406"/>
    <lineage>
        <taxon>Eukaryota</taxon>
        <taxon>Fungi</taxon>
        <taxon>Dikarya</taxon>
        <taxon>Ascomycota</taxon>
        <taxon>Pezizomycotina</taxon>
        <taxon>Sordariomycetes</taxon>
        <taxon>Hypocreomycetidae</taxon>
        <taxon>Glomerellales</taxon>
        <taxon>Glomerellaceae</taxon>
        <taxon>Colletotrichum</taxon>
        <taxon>Colletotrichum destructivum species complex</taxon>
    </lineage>
</organism>
<evidence type="ECO:0000313" key="2">
    <source>
        <dbReference type="Proteomes" id="UP001322277"/>
    </source>
</evidence>
<reference evidence="2" key="1">
    <citation type="journal article" date="2023" name="bioRxiv">
        <title>Complete genome of the Medicago anthracnose fungus, Colletotrichum destructivum, reveals a mini-chromosome-like region within a core chromosome.</title>
        <authorList>
            <person name="Lapalu N."/>
            <person name="Simon A."/>
            <person name="Lu A."/>
            <person name="Plaumann P.-L."/>
            <person name="Amselem J."/>
            <person name="Pigne S."/>
            <person name="Auger A."/>
            <person name="Koch C."/>
            <person name="Dallery J.-F."/>
            <person name="O'Connell R.J."/>
        </authorList>
    </citation>
    <scope>NUCLEOTIDE SEQUENCE [LARGE SCALE GENOMIC DNA]</scope>
    <source>
        <strain evidence="2">CBS 520.97</strain>
    </source>
</reference>
<dbReference type="KEGG" id="cdet:87946685"/>
<protein>
    <submittedName>
        <fullName evidence="1">Uncharacterized protein</fullName>
    </submittedName>
</protein>
<keyword evidence="2" id="KW-1185">Reference proteome</keyword>
<dbReference type="GeneID" id="87946685"/>